<name>A0ABN3AGY3_9ACTN</name>
<dbReference type="SUPFAM" id="SSF51338">
    <property type="entry name" value="Composite domain of metallo-dependent hydrolases"/>
    <property type="match status" value="1"/>
</dbReference>
<evidence type="ECO:0000313" key="2">
    <source>
        <dbReference type="EMBL" id="GAA2168223.1"/>
    </source>
</evidence>
<accession>A0ABN3AGY3</accession>
<organism evidence="2 3">
    <name type="scientific">Actinomadura napierensis</name>
    <dbReference type="NCBI Taxonomy" id="267854"/>
    <lineage>
        <taxon>Bacteria</taxon>
        <taxon>Bacillati</taxon>
        <taxon>Actinomycetota</taxon>
        <taxon>Actinomycetes</taxon>
        <taxon>Streptosporangiales</taxon>
        <taxon>Thermomonosporaceae</taxon>
        <taxon>Actinomadura</taxon>
    </lineage>
</organism>
<dbReference type="EMBL" id="BAAAMR010000153">
    <property type="protein sequence ID" value="GAA2168223.1"/>
    <property type="molecule type" value="Genomic_DNA"/>
</dbReference>
<dbReference type="InterPro" id="IPR011059">
    <property type="entry name" value="Metal-dep_hydrolase_composite"/>
</dbReference>
<gene>
    <name evidence="2" type="ORF">GCM10009727_89500</name>
</gene>
<proteinExistence type="predicted"/>
<evidence type="ECO:0008006" key="4">
    <source>
        <dbReference type="Google" id="ProtNLM"/>
    </source>
</evidence>
<evidence type="ECO:0000313" key="3">
    <source>
        <dbReference type="Proteomes" id="UP001501020"/>
    </source>
</evidence>
<protein>
    <recommendedName>
        <fullName evidence="4">Amidohydrolase family protein</fullName>
    </recommendedName>
</protein>
<evidence type="ECO:0000256" key="1">
    <source>
        <dbReference type="SAM" id="MobiDB-lite"/>
    </source>
</evidence>
<feature type="region of interest" description="Disordered" evidence="1">
    <location>
        <begin position="1"/>
        <end position="47"/>
    </location>
</feature>
<sequence length="109" mass="11726">MGSVKSPCHNRPAAPFARGRTPRRRWPTTPPRPARAPDRQLLLAGGSADPSASLTGALEQCAGLCLLEAGRCADIVPMRGDPIADITCTEHVDFVMIRGRVLHRTLTDT</sequence>
<dbReference type="Gene3D" id="2.30.40.10">
    <property type="entry name" value="Urease, subunit C, domain 1"/>
    <property type="match status" value="1"/>
</dbReference>
<keyword evidence="3" id="KW-1185">Reference proteome</keyword>
<reference evidence="2 3" key="1">
    <citation type="journal article" date="2019" name="Int. J. Syst. Evol. Microbiol.">
        <title>The Global Catalogue of Microorganisms (GCM) 10K type strain sequencing project: providing services to taxonomists for standard genome sequencing and annotation.</title>
        <authorList>
            <consortium name="The Broad Institute Genomics Platform"/>
            <consortium name="The Broad Institute Genome Sequencing Center for Infectious Disease"/>
            <person name="Wu L."/>
            <person name="Ma J."/>
        </authorList>
    </citation>
    <scope>NUCLEOTIDE SEQUENCE [LARGE SCALE GENOMIC DNA]</scope>
    <source>
        <strain evidence="2 3">JCM 13850</strain>
    </source>
</reference>
<comment type="caution">
    <text evidence="2">The sequence shown here is derived from an EMBL/GenBank/DDBJ whole genome shotgun (WGS) entry which is preliminary data.</text>
</comment>
<dbReference type="Proteomes" id="UP001501020">
    <property type="component" value="Unassembled WGS sequence"/>
</dbReference>